<keyword evidence="1" id="KW-0812">Transmembrane</keyword>
<reference evidence="2 3" key="1">
    <citation type="journal article" date="2006" name="Nat. Biotechnol.">
        <title>Genome sequence of the ubiquitous hydrocarbon-degrading marine bacterium Alcanivorax borkumensis.</title>
        <authorList>
            <person name="Schneiker S."/>
            <person name="Martins dos Santos V.A.P."/>
            <person name="Bartels D."/>
            <person name="Bekel T."/>
            <person name="Brecht M."/>
            <person name="Buhrmester J."/>
            <person name="Chernikova T.N."/>
            <person name="Denaro R."/>
            <person name="Ferrer M."/>
            <person name="Gertler C."/>
            <person name="Goesmann A."/>
            <person name="Golyshina O.V."/>
            <person name="Kaminski F."/>
            <person name="Khachane A.N."/>
            <person name="Lang S."/>
            <person name="Linke B."/>
            <person name="McHardy A.C."/>
            <person name="Meyer F."/>
            <person name="Nechitaylo T."/>
            <person name="Puehler A."/>
            <person name="Regenhardt D."/>
            <person name="Rupp O."/>
            <person name="Sabirova J.S."/>
            <person name="Selbitschka W."/>
            <person name="Yakimov M.M."/>
            <person name="Timmis K.N."/>
            <person name="Vorhoelter F.-J."/>
            <person name="Weidner S."/>
            <person name="Kaiser O."/>
            <person name="Golyshin P.N."/>
        </authorList>
    </citation>
    <scope>NUCLEOTIDE SEQUENCE [LARGE SCALE GENOMIC DNA]</scope>
    <source>
        <strain evidence="3">ATCC 700651 / DSM 11573 / NCIMB 13689 / SK2</strain>
    </source>
</reference>
<feature type="transmembrane region" description="Helical" evidence="1">
    <location>
        <begin position="109"/>
        <end position="127"/>
    </location>
</feature>
<dbReference type="STRING" id="393595.ABO_2717"/>
<dbReference type="AlphaFoldDB" id="Q0VKY3"/>
<dbReference type="KEGG" id="abo:ABO_2717"/>
<dbReference type="HOGENOM" id="CLU_088877_2_0_6"/>
<keyword evidence="3" id="KW-1185">Reference proteome</keyword>
<dbReference type="EMBL" id="AM286690">
    <property type="protein sequence ID" value="CAL18165.1"/>
    <property type="molecule type" value="Genomic_DNA"/>
</dbReference>
<evidence type="ECO:0000256" key="1">
    <source>
        <dbReference type="SAM" id="Phobius"/>
    </source>
</evidence>
<feature type="transmembrane region" description="Helical" evidence="1">
    <location>
        <begin position="134"/>
        <end position="151"/>
    </location>
</feature>
<name>Q0VKY3_ALCBS</name>
<dbReference type="InterPro" id="IPR007038">
    <property type="entry name" value="HupE_UreJ"/>
</dbReference>
<keyword evidence="1" id="KW-0472">Membrane</keyword>
<feature type="transmembrane region" description="Helical" evidence="1">
    <location>
        <begin position="84"/>
        <end position="103"/>
    </location>
</feature>
<proteinExistence type="predicted"/>
<sequence>MPKGTGTLKEHSMNNTKHKLTAAVITCGLAISPMAAMAHTGEGGHVHGGFTAGLMHPITGMDHLVALVLFGALLAGIRLQEKRFALIAAGVSLAAGFVGGVALGGHVAMEWLITASALSFAAALAFPAGSRGKAACVVAVLLGAHGWAHGVEMSGGMGGFAPGFFVSSMVLMVAGLVLGQQLQRIAPALRAIVAGGAALALMLLAG</sequence>
<gene>
    <name evidence="2" type="primary">ureJ</name>
    <name evidence="2" type="ordered locus">ABO_2717</name>
</gene>
<dbReference type="Proteomes" id="UP000008871">
    <property type="component" value="Chromosome"/>
</dbReference>
<feature type="transmembrane region" description="Helical" evidence="1">
    <location>
        <begin position="185"/>
        <end position="205"/>
    </location>
</feature>
<evidence type="ECO:0000313" key="3">
    <source>
        <dbReference type="Proteomes" id="UP000008871"/>
    </source>
</evidence>
<protein>
    <submittedName>
        <fullName evidence="2">Urease accessory protein UreJ</fullName>
    </submittedName>
</protein>
<dbReference type="eggNOG" id="COG2370">
    <property type="taxonomic scope" value="Bacteria"/>
</dbReference>
<feature type="transmembrane region" description="Helical" evidence="1">
    <location>
        <begin position="54"/>
        <end position="77"/>
    </location>
</feature>
<accession>Q0VKY3</accession>
<dbReference type="Pfam" id="PF04955">
    <property type="entry name" value="HupE_UreJ"/>
    <property type="match status" value="1"/>
</dbReference>
<organism evidence="2 3">
    <name type="scientific">Alcanivorax borkumensis (strain ATCC 700651 / DSM 11573 / NCIMB 13689 / SK2)</name>
    <dbReference type="NCBI Taxonomy" id="393595"/>
    <lineage>
        <taxon>Bacteria</taxon>
        <taxon>Pseudomonadati</taxon>
        <taxon>Pseudomonadota</taxon>
        <taxon>Gammaproteobacteria</taxon>
        <taxon>Oceanospirillales</taxon>
        <taxon>Alcanivoracaceae</taxon>
        <taxon>Alcanivorax</taxon>
    </lineage>
</organism>
<feature type="transmembrane region" description="Helical" evidence="1">
    <location>
        <begin position="157"/>
        <end position="178"/>
    </location>
</feature>
<keyword evidence="1" id="KW-1133">Transmembrane helix</keyword>
<evidence type="ECO:0000313" key="2">
    <source>
        <dbReference type="EMBL" id="CAL18165.1"/>
    </source>
</evidence>